<evidence type="ECO:0000256" key="5">
    <source>
        <dbReference type="ARBA" id="ARBA00037590"/>
    </source>
</evidence>
<dbReference type="InterPro" id="IPR000748">
    <property type="entry name" value="PsdUridine_synth_RsuA/RluB/E/F"/>
</dbReference>
<dbReference type="InterPro" id="IPR020103">
    <property type="entry name" value="PsdUridine_synth_cat_dom_sf"/>
</dbReference>
<evidence type="ECO:0000259" key="9">
    <source>
        <dbReference type="Pfam" id="PF01479"/>
    </source>
</evidence>
<dbReference type="PANTHER" id="PTHR47683">
    <property type="entry name" value="PSEUDOURIDINE SYNTHASE FAMILY PROTEIN-RELATED"/>
    <property type="match status" value="1"/>
</dbReference>
<comment type="catalytic activity">
    <reaction evidence="4">
        <text>uridine(516) in 16S rRNA = pseudouridine(516) in 16S rRNA</text>
        <dbReference type="Rhea" id="RHEA:38867"/>
        <dbReference type="Rhea" id="RHEA-COMP:10089"/>
        <dbReference type="Rhea" id="RHEA-COMP:10090"/>
        <dbReference type="ChEBI" id="CHEBI:65314"/>
        <dbReference type="ChEBI" id="CHEBI:65315"/>
        <dbReference type="EC" id="5.4.99.19"/>
    </reaction>
</comment>
<dbReference type="CDD" id="cd02553">
    <property type="entry name" value="PseudoU_synth_RsuA"/>
    <property type="match status" value="1"/>
</dbReference>
<dbReference type="PROSITE" id="PS50889">
    <property type="entry name" value="S4"/>
    <property type="match status" value="1"/>
</dbReference>
<dbReference type="NCBIfam" id="TIGR00093">
    <property type="entry name" value="pseudouridine synthase"/>
    <property type="match status" value="1"/>
</dbReference>
<evidence type="ECO:0000256" key="1">
    <source>
        <dbReference type="ARBA" id="ARBA00008348"/>
    </source>
</evidence>
<dbReference type="InterPro" id="IPR006145">
    <property type="entry name" value="PsdUridine_synth_RsuA/RluA"/>
</dbReference>
<keyword evidence="2 6" id="KW-0694">RNA-binding</keyword>
<dbReference type="GO" id="GO:0003723">
    <property type="term" value="F:RNA binding"/>
    <property type="evidence" value="ECO:0007669"/>
    <property type="project" value="UniProtKB-KW"/>
</dbReference>
<organism evidence="10 11">
    <name type="scientific">Chitiniphilus eburneus</name>
    <dbReference type="NCBI Taxonomy" id="2571148"/>
    <lineage>
        <taxon>Bacteria</taxon>
        <taxon>Pseudomonadati</taxon>
        <taxon>Pseudomonadota</taxon>
        <taxon>Betaproteobacteria</taxon>
        <taxon>Neisseriales</taxon>
        <taxon>Chitinibacteraceae</taxon>
        <taxon>Chitiniphilus</taxon>
    </lineage>
</organism>
<comment type="similarity">
    <text evidence="1 7">Belongs to the pseudouridine synthase RsuA family.</text>
</comment>
<dbReference type="Gene3D" id="3.10.290.10">
    <property type="entry name" value="RNA-binding S4 domain"/>
    <property type="match status" value="1"/>
</dbReference>
<dbReference type="Pfam" id="PF01479">
    <property type="entry name" value="S4"/>
    <property type="match status" value="1"/>
</dbReference>
<dbReference type="PANTHER" id="PTHR47683:SF4">
    <property type="entry name" value="PSEUDOURIDINE SYNTHASE"/>
    <property type="match status" value="1"/>
</dbReference>
<proteinExistence type="inferred from homology"/>
<comment type="function">
    <text evidence="5">Responsible for synthesis of pseudouridine from uracil-516 in 16S ribosomal RNA.</text>
</comment>
<dbReference type="SUPFAM" id="SSF55120">
    <property type="entry name" value="Pseudouridine synthase"/>
    <property type="match status" value="1"/>
</dbReference>
<dbReference type="InterPro" id="IPR020094">
    <property type="entry name" value="TruA/RsuA/RluB/E/F_N"/>
</dbReference>
<evidence type="ECO:0000256" key="7">
    <source>
        <dbReference type="RuleBase" id="RU003887"/>
    </source>
</evidence>
<dbReference type="Gene3D" id="3.30.70.1560">
    <property type="entry name" value="Alpha-L RNA-binding motif"/>
    <property type="match status" value="1"/>
</dbReference>
<evidence type="ECO:0000313" key="10">
    <source>
        <dbReference type="EMBL" id="TJZ68597.1"/>
    </source>
</evidence>
<dbReference type="GO" id="GO:0160136">
    <property type="term" value="F:16S rRNA pseudouridine(516) synthase activity"/>
    <property type="evidence" value="ECO:0007669"/>
    <property type="project" value="UniProtKB-EC"/>
</dbReference>
<evidence type="ECO:0000256" key="3">
    <source>
        <dbReference type="ARBA" id="ARBA00023235"/>
    </source>
</evidence>
<dbReference type="PROSITE" id="PS01149">
    <property type="entry name" value="PSI_RSU"/>
    <property type="match status" value="1"/>
</dbReference>
<dbReference type="InterPro" id="IPR002942">
    <property type="entry name" value="S4_RNA-bd"/>
</dbReference>
<reference evidence="10 11" key="1">
    <citation type="submission" date="2019-04" db="EMBL/GenBank/DDBJ databases">
        <title>Chitiniphilus eburnea sp. nov., a novel chitinolytic bacterium isolated from aquaculture sludge.</title>
        <authorList>
            <person name="Sheng M."/>
        </authorList>
    </citation>
    <scope>NUCLEOTIDE SEQUENCE [LARGE SCALE GENOMIC DNA]</scope>
    <source>
        <strain evidence="10 11">HX-2-15</strain>
    </source>
</reference>
<evidence type="ECO:0000259" key="8">
    <source>
        <dbReference type="Pfam" id="PF00849"/>
    </source>
</evidence>
<comment type="caution">
    <text evidence="10">The sequence shown here is derived from an EMBL/GenBank/DDBJ whole genome shotgun (WGS) entry which is preliminary data.</text>
</comment>
<keyword evidence="3 7" id="KW-0413">Isomerase</keyword>
<dbReference type="Pfam" id="PF00849">
    <property type="entry name" value="PseudoU_synth_2"/>
    <property type="match status" value="1"/>
</dbReference>
<evidence type="ECO:0000256" key="2">
    <source>
        <dbReference type="ARBA" id="ARBA00022884"/>
    </source>
</evidence>
<gene>
    <name evidence="10" type="ORF">FAZ21_15420</name>
</gene>
<name>A0A4U0PKR2_9NEIS</name>
<protein>
    <recommendedName>
        <fullName evidence="7">Pseudouridine synthase</fullName>
        <ecNumber evidence="7">5.4.99.-</ecNumber>
    </recommendedName>
</protein>
<dbReference type="EC" id="5.4.99.-" evidence="7"/>
<dbReference type="EMBL" id="SUMF01000023">
    <property type="protein sequence ID" value="TJZ68597.1"/>
    <property type="molecule type" value="Genomic_DNA"/>
</dbReference>
<dbReference type="Proteomes" id="UP000310016">
    <property type="component" value="Unassembled WGS sequence"/>
</dbReference>
<evidence type="ECO:0000256" key="6">
    <source>
        <dbReference type="PROSITE-ProRule" id="PRU00182"/>
    </source>
</evidence>
<accession>A0A4U0PKR2</accession>
<dbReference type="InterPro" id="IPR050343">
    <property type="entry name" value="RsuA_PseudoU_synthase"/>
</dbReference>
<feature type="domain" description="RNA-binding S4" evidence="9">
    <location>
        <begin position="6"/>
        <end position="38"/>
    </location>
</feature>
<dbReference type="SUPFAM" id="SSF55174">
    <property type="entry name" value="Alpha-L RNA-binding motif"/>
    <property type="match status" value="1"/>
</dbReference>
<dbReference type="InterPro" id="IPR042092">
    <property type="entry name" value="PsdUridine_s_RsuA/RluB/E/F_cat"/>
</dbReference>
<dbReference type="InterPro" id="IPR036986">
    <property type="entry name" value="S4_RNA-bd_sf"/>
</dbReference>
<dbReference type="RefSeq" id="WP_136774340.1">
    <property type="nucleotide sequence ID" value="NZ_CP156074.1"/>
</dbReference>
<keyword evidence="11" id="KW-1185">Reference proteome</keyword>
<dbReference type="GO" id="GO:0000455">
    <property type="term" value="P:enzyme-directed rRNA pseudouridine synthesis"/>
    <property type="evidence" value="ECO:0007669"/>
    <property type="project" value="UniProtKB-ARBA"/>
</dbReference>
<dbReference type="OrthoDB" id="9807213at2"/>
<dbReference type="Gene3D" id="3.30.70.580">
    <property type="entry name" value="Pseudouridine synthase I, catalytic domain, N-terminal subdomain"/>
    <property type="match status" value="1"/>
</dbReference>
<feature type="domain" description="Pseudouridine synthase RsuA/RluA-like" evidence="8">
    <location>
        <begin position="65"/>
        <end position="196"/>
    </location>
</feature>
<dbReference type="InterPro" id="IPR018496">
    <property type="entry name" value="PsdUridine_synth_RsuA/RluB_CS"/>
</dbReference>
<evidence type="ECO:0000256" key="4">
    <source>
        <dbReference type="ARBA" id="ARBA00036749"/>
    </source>
</evidence>
<sequence>MKKLSLDRILQSQGFGTRKGCRVLVEDGEVAVNGEVVTRWKDEFVPEGLEFTVFDEPWTYRQHVYLVLNKPPNFECSRKPSHHPGVHTLLPEQFTWRDVQPVGRLDHDTTGLLLLSDDGDFIHAQSHPKRHQAKVYRATLAQPADDGLVRQLLDGVKLIDEPAPIAALAATLLDPLTVEIELDQGKYHQVKRMLAAAGNHCAALARVRIGGLALADLDLPEGEWRYLDAAQLAALNADPAP</sequence>
<dbReference type="AlphaFoldDB" id="A0A4U0PKR2"/>
<evidence type="ECO:0000313" key="11">
    <source>
        <dbReference type="Proteomes" id="UP000310016"/>
    </source>
</evidence>